<dbReference type="PANTHER" id="PTHR37784">
    <property type="entry name" value="PROTEIN MSN1"/>
    <property type="match status" value="1"/>
</dbReference>
<protein>
    <recommendedName>
        <fullName evidence="2">Transcription activator GCR1-like domain-containing protein</fullName>
    </recommendedName>
</protein>
<comment type="caution">
    <text evidence="3">The sequence shown here is derived from an EMBL/GenBank/DDBJ whole genome shotgun (WGS) entry which is preliminary data.</text>
</comment>
<evidence type="ECO:0000256" key="1">
    <source>
        <dbReference type="SAM" id="MobiDB-lite"/>
    </source>
</evidence>
<evidence type="ECO:0000259" key="2">
    <source>
        <dbReference type="Pfam" id="PF12550"/>
    </source>
</evidence>
<dbReference type="InterPro" id="IPR052146">
    <property type="entry name" value="HOT1"/>
</dbReference>
<dbReference type="OrthoDB" id="428577at2759"/>
<reference evidence="3" key="1">
    <citation type="submission" date="2021-06" db="EMBL/GenBank/DDBJ databases">
        <title>Genome Sequence of Mortierella hyaline Strain SCG-10, a Cold-Adapted, Nitrate-Reducing Fungus Isolated from Soil in Minnesota, USA.</title>
        <authorList>
            <person name="Aldossari N."/>
        </authorList>
    </citation>
    <scope>NUCLEOTIDE SEQUENCE</scope>
    <source>
        <strain evidence="3">SCG-10</strain>
    </source>
</reference>
<evidence type="ECO:0000313" key="4">
    <source>
        <dbReference type="Proteomes" id="UP000707451"/>
    </source>
</evidence>
<dbReference type="InterPro" id="IPR022210">
    <property type="entry name" value="TF_GCR1-like"/>
</dbReference>
<feature type="compositionally biased region" description="Basic and acidic residues" evidence="1">
    <location>
        <begin position="223"/>
        <end position="232"/>
    </location>
</feature>
<keyword evidence="4" id="KW-1185">Reference proteome</keyword>
<dbReference type="GO" id="GO:0000978">
    <property type="term" value="F:RNA polymerase II cis-regulatory region sequence-specific DNA binding"/>
    <property type="evidence" value="ECO:0007669"/>
    <property type="project" value="TreeGrafter"/>
</dbReference>
<dbReference type="AlphaFoldDB" id="A0A9P8BT12"/>
<feature type="compositionally biased region" description="Low complexity" evidence="1">
    <location>
        <begin position="110"/>
        <end position="121"/>
    </location>
</feature>
<feature type="region of interest" description="Disordered" evidence="1">
    <location>
        <begin position="1"/>
        <end position="232"/>
    </location>
</feature>
<organism evidence="3 4">
    <name type="scientific">Linnemannia hyalina</name>
    <dbReference type="NCBI Taxonomy" id="64524"/>
    <lineage>
        <taxon>Eukaryota</taxon>
        <taxon>Fungi</taxon>
        <taxon>Fungi incertae sedis</taxon>
        <taxon>Mucoromycota</taxon>
        <taxon>Mortierellomycotina</taxon>
        <taxon>Mortierellomycetes</taxon>
        <taxon>Mortierellales</taxon>
        <taxon>Mortierellaceae</taxon>
        <taxon>Linnemannia</taxon>
    </lineage>
</organism>
<name>A0A9P8BT12_9FUNG</name>
<feature type="compositionally biased region" description="Acidic residues" evidence="1">
    <location>
        <begin position="76"/>
        <end position="85"/>
    </location>
</feature>
<accession>A0A9P8BT12</accession>
<dbReference type="Proteomes" id="UP000707451">
    <property type="component" value="Unassembled WGS sequence"/>
</dbReference>
<dbReference type="Pfam" id="PF12550">
    <property type="entry name" value="GCR1_C"/>
    <property type="match status" value="1"/>
</dbReference>
<evidence type="ECO:0000313" key="3">
    <source>
        <dbReference type="EMBL" id="KAG9067120.1"/>
    </source>
</evidence>
<dbReference type="GO" id="GO:0060963">
    <property type="term" value="P:positive regulation of ribosomal protein gene transcription by RNA polymerase II"/>
    <property type="evidence" value="ECO:0007669"/>
    <property type="project" value="TreeGrafter"/>
</dbReference>
<feature type="compositionally biased region" description="Basic residues" evidence="1">
    <location>
        <begin position="19"/>
        <end position="28"/>
    </location>
</feature>
<feature type="compositionally biased region" description="Polar residues" evidence="1">
    <location>
        <begin position="149"/>
        <end position="169"/>
    </location>
</feature>
<feature type="compositionally biased region" description="Basic and acidic residues" evidence="1">
    <location>
        <begin position="435"/>
        <end position="453"/>
    </location>
</feature>
<feature type="compositionally biased region" description="Basic and acidic residues" evidence="1">
    <location>
        <begin position="201"/>
        <end position="212"/>
    </location>
</feature>
<dbReference type="EMBL" id="JAHRHY010000008">
    <property type="protein sequence ID" value="KAG9067120.1"/>
    <property type="molecule type" value="Genomic_DNA"/>
</dbReference>
<feature type="compositionally biased region" description="Pro residues" evidence="1">
    <location>
        <begin position="480"/>
        <end position="495"/>
    </location>
</feature>
<feature type="domain" description="Transcription activator GCR1-like" evidence="2">
    <location>
        <begin position="533"/>
        <end position="608"/>
    </location>
</feature>
<dbReference type="PANTHER" id="PTHR37784:SF4">
    <property type="entry name" value="TRANSCRIPTION FACTOR-LIKE PROTEIN EUC1"/>
    <property type="match status" value="1"/>
</dbReference>
<feature type="compositionally biased region" description="Low complexity" evidence="1">
    <location>
        <begin position="465"/>
        <end position="479"/>
    </location>
</feature>
<feature type="compositionally biased region" description="Polar residues" evidence="1">
    <location>
        <begin position="363"/>
        <end position="375"/>
    </location>
</feature>
<feature type="region of interest" description="Disordered" evidence="1">
    <location>
        <begin position="323"/>
        <end position="500"/>
    </location>
</feature>
<feature type="compositionally biased region" description="Basic and acidic residues" evidence="1">
    <location>
        <begin position="376"/>
        <end position="413"/>
    </location>
</feature>
<gene>
    <name evidence="3" type="ORF">KI688_011901</name>
</gene>
<proteinExistence type="predicted"/>
<sequence length="636" mass="70456">MARTTTSTKKSADAGERVVKKRRLSKPYRHPDDIVDSESDKDEPRERDRLGGSGATVGIQDRTRRALANEATEVARDDEETDTDDFQTRLEPARSIVRGRRDEYGQIHDSSNSSNNTATTTARRDLTKMPPYPEHLLSTLPERPARRPSAQTRGTTNASSTPNPATQAPSRKRPLSRVPSHISDGPRRVLGVTGTTALRKPKVDETDGERGPLRPSQSLPEEGPPHESDVHKAMEDHGTDLWRDWCKRMAYSDKDRVTALKLKDYIDLEVMPKDREMMRKSWRLPGHPDFIAVSALEANIRPVVRLWYEQSLEAELETIRDAKLKSTRSQQPLRPPTPKSQPRQAKPKTKLRQPQLQLPPITAFTSTNQQLVMSTTEDKENIGKEGKEAKGKKEIGEQEKGGAAKDDDSDKENNTSNNRDGGANISGDHTTSDSSETKGKDPTGKDEERDAAAKRIPVTTSKLVAPSTPTLSTASSIPAPASPPSIPPPTSPSSQPPAGKSQILAKDIQLLRIMDLASPRVDFELSDKAIKHRLNPRVTTVADVLTEWTVGIDGGPSIRQLNSDYGMSWQHNDDEKEYSDREAIVLEFKRLVFEDGETDQEAQKLLEDELTLSSKADLAARLRTSRRASLTSLTAA</sequence>
<dbReference type="GO" id="GO:0000981">
    <property type="term" value="F:DNA-binding transcription factor activity, RNA polymerase II-specific"/>
    <property type="evidence" value="ECO:0007669"/>
    <property type="project" value="TreeGrafter"/>
</dbReference>